<feature type="compositionally biased region" description="Low complexity" evidence="1">
    <location>
        <begin position="29"/>
        <end position="47"/>
    </location>
</feature>
<protein>
    <recommendedName>
        <fullName evidence="4">Lipoprotein</fullName>
    </recommendedName>
</protein>
<evidence type="ECO:0000256" key="1">
    <source>
        <dbReference type="SAM" id="MobiDB-lite"/>
    </source>
</evidence>
<dbReference type="KEGG" id="splu:LK06_023260"/>
<feature type="region of interest" description="Disordered" evidence="1">
    <location>
        <begin position="22"/>
        <end position="77"/>
    </location>
</feature>
<reference evidence="2 3" key="1">
    <citation type="submission" date="2017-07" db="EMBL/GenBank/DDBJ databases">
        <title>Genome sequence of Streptomyces pluripotens MUSC 137T.</title>
        <authorList>
            <person name="Ser H.-L."/>
            <person name="Lee L.-H."/>
        </authorList>
    </citation>
    <scope>NUCLEOTIDE SEQUENCE [LARGE SCALE GENOMIC DNA]</scope>
    <source>
        <strain evidence="2 3">MUSC 137</strain>
    </source>
</reference>
<dbReference type="RefSeq" id="WP_039651526.1">
    <property type="nucleotide sequence ID" value="NZ_CP021080.1"/>
</dbReference>
<evidence type="ECO:0008006" key="4">
    <source>
        <dbReference type="Google" id="ProtNLM"/>
    </source>
</evidence>
<keyword evidence="3" id="KW-1185">Reference proteome</keyword>
<dbReference type="EMBL" id="CP022433">
    <property type="protein sequence ID" value="ASN26632.1"/>
    <property type="molecule type" value="Genomic_DNA"/>
</dbReference>
<dbReference type="AlphaFoldDB" id="A0A221P389"/>
<evidence type="ECO:0000313" key="3">
    <source>
        <dbReference type="Proteomes" id="UP000031501"/>
    </source>
</evidence>
<name>A0A221P389_9ACTN</name>
<dbReference type="Proteomes" id="UP000031501">
    <property type="component" value="Chromosome"/>
</dbReference>
<gene>
    <name evidence="2" type="ORF">LK07_24425</name>
</gene>
<evidence type="ECO:0000313" key="2">
    <source>
        <dbReference type="EMBL" id="ASN26632.1"/>
    </source>
</evidence>
<dbReference type="PROSITE" id="PS51257">
    <property type="entry name" value="PROKAR_LIPOPROTEIN"/>
    <property type="match status" value="1"/>
</dbReference>
<dbReference type="STRING" id="1355015.LK06_023260"/>
<organism evidence="2 3">
    <name type="scientific">Streptomyces pluripotens</name>
    <dbReference type="NCBI Taxonomy" id="1355015"/>
    <lineage>
        <taxon>Bacteria</taxon>
        <taxon>Bacillati</taxon>
        <taxon>Actinomycetota</taxon>
        <taxon>Actinomycetes</taxon>
        <taxon>Kitasatosporales</taxon>
        <taxon>Streptomycetaceae</taxon>
        <taxon>Streptomyces</taxon>
    </lineage>
</organism>
<sequence>MHALGRVSVLAAVLMAVTTGCGWHHDASSDATPGPASSSAAPSGTPSGYAQMEKKVDAAESAAAAADRDAAADDTDR</sequence>
<accession>A0A221P389</accession>
<proteinExistence type="predicted"/>